<organism evidence="2 3">
    <name type="scientific">Sporomusa termitida</name>
    <dbReference type="NCBI Taxonomy" id="2377"/>
    <lineage>
        <taxon>Bacteria</taxon>
        <taxon>Bacillati</taxon>
        <taxon>Bacillota</taxon>
        <taxon>Negativicutes</taxon>
        <taxon>Selenomonadales</taxon>
        <taxon>Sporomusaceae</taxon>
        <taxon>Sporomusa</taxon>
    </lineage>
</organism>
<name>A0A517DYM1_9FIRM</name>
<keyword evidence="1" id="KW-0812">Transmembrane</keyword>
<evidence type="ECO:0000313" key="2">
    <source>
        <dbReference type="EMBL" id="QDR82467.1"/>
    </source>
</evidence>
<keyword evidence="1" id="KW-1133">Transmembrane helix</keyword>
<sequence length="74" mass="8185">METINLVEWLGYLASALVAVSFVMKSINKLRFINLVGAVLFVVYGIAIQAMPVVLANLFIVCVNVYYLFKKNAG</sequence>
<protein>
    <recommendedName>
        <fullName evidence="4">Bacterial inner membrane protein</fullName>
    </recommendedName>
</protein>
<dbReference type="KEGG" id="sted:SPTER_38950"/>
<keyword evidence="3" id="KW-1185">Reference proteome</keyword>
<evidence type="ECO:0000256" key="1">
    <source>
        <dbReference type="SAM" id="Phobius"/>
    </source>
</evidence>
<keyword evidence="1" id="KW-0472">Membrane</keyword>
<accession>A0A517DYM1</accession>
<dbReference type="OrthoDB" id="677174at2"/>
<proteinExistence type="predicted"/>
<gene>
    <name evidence="2" type="ORF">SPTER_38950</name>
</gene>
<dbReference type="EMBL" id="CP036259">
    <property type="protein sequence ID" value="QDR82467.1"/>
    <property type="molecule type" value="Genomic_DNA"/>
</dbReference>
<reference evidence="2 3" key="1">
    <citation type="submission" date="2019-02" db="EMBL/GenBank/DDBJ databases">
        <title>Closed genome of Sporomusa termitida DSM 4440.</title>
        <authorList>
            <person name="Poehlein A."/>
            <person name="Daniel R."/>
        </authorList>
    </citation>
    <scope>NUCLEOTIDE SEQUENCE [LARGE SCALE GENOMIC DNA]</scope>
    <source>
        <strain evidence="2 3">DSM 4440</strain>
    </source>
</reference>
<dbReference type="Proteomes" id="UP000320776">
    <property type="component" value="Chromosome"/>
</dbReference>
<dbReference type="AlphaFoldDB" id="A0A517DYM1"/>
<dbReference type="RefSeq" id="WP_144351854.1">
    <property type="nucleotide sequence ID" value="NZ_CP036259.1"/>
</dbReference>
<evidence type="ECO:0000313" key="3">
    <source>
        <dbReference type="Proteomes" id="UP000320776"/>
    </source>
</evidence>
<feature type="transmembrane region" description="Helical" evidence="1">
    <location>
        <begin position="6"/>
        <end position="23"/>
    </location>
</feature>
<evidence type="ECO:0008006" key="4">
    <source>
        <dbReference type="Google" id="ProtNLM"/>
    </source>
</evidence>